<evidence type="ECO:0000256" key="1">
    <source>
        <dbReference type="SAM" id="MobiDB-lite"/>
    </source>
</evidence>
<organism evidence="2">
    <name type="scientific">Tanacetum cinerariifolium</name>
    <name type="common">Dalmatian daisy</name>
    <name type="synonym">Chrysanthemum cinerariifolium</name>
    <dbReference type="NCBI Taxonomy" id="118510"/>
    <lineage>
        <taxon>Eukaryota</taxon>
        <taxon>Viridiplantae</taxon>
        <taxon>Streptophyta</taxon>
        <taxon>Embryophyta</taxon>
        <taxon>Tracheophyta</taxon>
        <taxon>Spermatophyta</taxon>
        <taxon>Magnoliopsida</taxon>
        <taxon>eudicotyledons</taxon>
        <taxon>Gunneridae</taxon>
        <taxon>Pentapetalae</taxon>
        <taxon>asterids</taxon>
        <taxon>campanulids</taxon>
        <taxon>Asterales</taxon>
        <taxon>Asteraceae</taxon>
        <taxon>Asteroideae</taxon>
        <taxon>Anthemideae</taxon>
        <taxon>Anthemidinae</taxon>
        <taxon>Tanacetum</taxon>
    </lineage>
</organism>
<feature type="region of interest" description="Disordered" evidence="1">
    <location>
        <begin position="1"/>
        <end position="39"/>
    </location>
</feature>
<accession>A0A699VHX6</accession>
<dbReference type="EMBL" id="BKCJ011455594">
    <property type="protein sequence ID" value="GFD35172.1"/>
    <property type="molecule type" value="Genomic_DNA"/>
</dbReference>
<sequence>MLVEHQVVTEGDADENDENVNAGDTAEGDVSAAHGEVPT</sequence>
<comment type="caution">
    <text evidence="2">The sequence shown here is derived from an EMBL/GenBank/DDBJ whole genome shotgun (WGS) entry which is preliminary data.</text>
</comment>
<dbReference type="AlphaFoldDB" id="A0A699VHX6"/>
<name>A0A699VHX6_TANCI</name>
<protein>
    <submittedName>
        <fullName evidence="2">Uncharacterized protein</fullName>
    </submittedName>
</protein>
<gene>
    <name evidence="2" type="ORF">Tci_907141</name>
</gene>
<proteinExistence type="predicted"/>
<feature type="non-terminal residue" evidence="2">
    <location>
        <position position="39"/>
    </location>
</feature>
<evidence type="ECO:0000313" key="2">
    <source>
        <dbReference type="EMBL" id="GFD35172.1"/>
    </source>
</evidence>
<reference evidence="2" key="1">
    <citation type="journal article" date="2019" name="Sci. Rep.">
        <title>Draft genome of Tanacetum cinerariifolium, the natural source of mosquito coil.</title>
        <authorList>
            <person name="Yamashiro T."/>
            <person name="Shiraishi A."/>
            <person name="Satake H."/>
            <person name="Nakayama K."/>
        </authorList>
    </citation>
    <scope>NUCLEOTIDE SEQUENCE</scope>
</reference>